<evidence type="ECO:0000313" key="1">
    <source>
        <dbReference type="EMBL" id="PRO70987.1"/>
    </source>
</evidence>
<proteinExistence type="predicted"/>
<keyword evidence="2" id="KW-1185">Reference proteome</keyword>
<dbReference type="RefSeq" id="WP_105936971.1">
    <property type="nucleotide sequence ID" value="NZ_PVNP01000220.1"/>
</dbReference>
<protein>
    <submittedName>
        <fullName evidence="1">Uncharacterized protein</fullName>
    </submittedName>
</protein>
<comment type="caution">
    <text evidence="1">The sequence shown here is derived from an EMBL/GenBank/DDBJ whole genome shotgun (WGS) entry which is preliminary data.</text>
</comment>
<name>A0A2S9V3F1_9ALTE</name>
<sequence length="146" mass="16293">MDIRYIKQHGDFALTMVNDIVLVNAKGPWNTECVENFGLTYAGTVYKSGMLRWADIVVLDGESLLVPEAERALTERIGRAIAAGLVQVYIVTEKSRTAATSVRQIKKLYEPYNIRVEYVTELDMAIELAGQADFAADAQQIRAFFA</sequence>
<gene>
    <name evidence="1" type="ORF">C6Y40_24320</name>
</gene>
<organism evidence="1 2">
    <name type="scientific">Alteromonas alba</name>
    <dbReference type="NCBI Taxonomy" id="2079529"/>
    <lineage>
        <taxon>Bacteria</taxon>
        <taxon>Pseudomonadati</taxon>
        <taxon>Pseudomonadota</taxon>
        <taxon>Gammaproteobacteria</taxon>
        <taxon>Alteromonadales</taxon>
        <taxon>Alteromonadaceae</taxon>
        <taxon>Alteromonas/Salinimonas group</taxon>
        <taxon>Alteromonas</taxon>
    </lineage>
</organism>
<dbReference type="OrthoDB" id="6226327at2"/>
<dbReference type="EMBL" id="PVNP01000220">
    <property type="protein sequence ID" value="PRO70987.1"/>
    <property type="molecule type" value="Genomic_DNA"/>
</dbReference>
<evidence type="ECO:0000313" key="2">
    <source>
        <dbReference type="Proteomes" id="UP000238949"/>
    </source>
</evidence>
<reference evidence="2" key="1">
    <citation type="journal article" date="2020" name="Int. J. Syst. Evol. Microbiol.">
        <title>Alteromonas alba sp. nov., a marine bacterium isolated from the seawater of the West Pacific Ocean.</title>
        <authorList>
            <person name="Sun C."/>
            <person name="Wu Y.-H."/>
            <person name="Xamxidin M."/>
            <person name="Cheng H."/>
            <person name="Xu X.-W."/>
        </authorList>
    </citation>
    <scope>NUCLEOTIDE SEQUENCE [LARGE SCALE GENOMIC DNA]</scope>
    <source>
        <strain evidence="2">190</strain>
    </source>
</reference>
<dbReference type="AlphaFoldDB" id="A0A2S9V3F1"/>
<dbReference type="Proteomes" id="UP000238949">
    <property type="component" value="Unassembled WGS sequence"/>
</dbReference>
<accession>A0A2S9V3F1</accession>